<evidence type="ECO:0000256" key="1">
    <source>
        <dbReference type="SAM" id="SignalP"/>
    </source>
</evidence>
<evidence type="ECO:0008006" key="4">
    <source>
        <dbReference type="Google" id="ProtNLM"/>
    </source>
</evidence>
<keyword evidence="3" id="KW-1185">Reference proteome</keyword>
<protein>
    <recommendedName>
        <fullName evidence="4">Nuclear transport factor 2 family protein</fullName>
    </recommendedName>
</protein>
<dbReference type="RefSeq" id="WP_189544122.1">
    <property type="nucleotide sequence ID" value="NZ_BMTF01000008.1"/>
</dbReference>
<feature type="chain" id="PRO_5046180359" description="Nuclear transport factor 2 family protein" evidence="1">
    <location>
        <begin position="25"/>
        <end position="145"/>
    </location>
</feature>
<proteinExistence type="predicted"/>
<feature type="signal peptide" evidence="1">
    <location>
        <begin position="1"/>
        <end position="24"/>
    </location>
</feature>
<reference evidence="3" key="1">
    <citation type="journal article" date="2019" name="Int. J. Syst. Evol. Microbiol.">
        <title>The Global Catalogue of Microorganisms (GCM) 10K type strain sequencing project: providing services to taxonomists for standard genome sequencing and annotation.</title>
        <authorList>
            <consortium name="The Broad Institute Genomics Platform"/>
            <consortium name="The Broad Institute Genome Sequencing Center for Infectious Disease"/>
            <person name="Wu L."/>
            <person name="Ma J."/>
        </authorList>
    </citation>
    <scope>NUCLEOTIDE SEQUENCE [LARGE SCALE GENOMIC DNA]</scope>
    <source>
        <strain evidence="3">JCM 4376</strain>
    </source>
</reference>
<accession>A0ABQ2VXR9</accession>
<dbReference type="EMBL" id="BMTF01000008">
    <property type="protein sequence ID" value="GGV84278.1"/>
    <property type="molecule type" value="Genomic_DNA"/>
</dbReference>
<dbReference type="PROSITE" id="PS51257">
    <property type="entry name" value="PROKAR_LIPOPROTEIN"/>
    <property type="match status" value="1"/>
</dbReference>
<keyword evidence="1" id="KW-0732">Signal</keyword>
<dbReference type="Proteomes" id="UP000660675">
    <property type="component" value="Unassembled WGS sequence"/>
</dbReference>
<organism evidence="2 3">
    <name type="scientific">Streptomyces gelaticus</name>
    <dbReference type="NCBI Taxonomy" id="285446"/>
    <lineage>
        <taxon>Bacteria</taxon>
        <taxon>Bacillati</taxon>
        <taxon>Actinomycetota</taxon>
        <taxon>Actinomycetes</taxon>
        <taxon>Kitasatosporales</taxon>
        <taxon>Streptomycetaceae</taxon>
        <taxon>Streptomyces</taxon>
    </lineage>
</organism>
<comment type="caution">
    <text evidence="2">The sequence shown here is derived from an EMBL/GenBank/DDBJ whole genome shotgun (WGS) entry which is preliminary data.</text>
</comment>
<gene>
    <name evidence="2" type="ORF">GCM10015535_28720</name>
</gene>
<evidence type="ECO:0000313" key="3">
    <source>
        <dbReference type="Proteomes" id="UP000660675"/>
    </source>
</evidence>
<evidence type="ECO:0000313" key="2">
    <source>
        <dbReference type="EMBL" id="GGV84278.1"/>
    </source>
</evidence>
<sequence>MQRRQLVTAISAALLLSACGSSNGSDSVEEAKKGARNAVESYVDALNSRDADHLIEVGGVPDDSRARREAGRILADKGGRGLSITEVQIDLDMGPDAGSAKLTAKEKSGRTTQDSFSVVRVDGTWHLTVFTDGPAPSGKSTSSTE</sequence>
<name>A0ABQ2VXR9_9ACTN</name>